<keyword evidence="2" id="KW-1185">Reference proteome</keyword>
<protein>
    <submittedName>
        <fullName evidence="1">Uncharacterized protein</fullName>
    </submittedName>
</protein>
<sequence length="33" mass="3808">MDTTNTIWPSIFRGGRAEVYWLAFLISSYADLI</sequence>
<accession>A0A1G5JWL8</accession>
<evidence type="ECO:0000313" key="1">
    <source>
        <dbReference type="EMBL" id="SCY92260.1"/>
    </source>
</evidence>
<evidence type="ECO:0000313" key="2">
    <source>
        <dbReference type="Proteomes" id="UP000198538"/>
    </source>
</evidence>
<gene>
    <name evidence="1" type="ORF">SAMN05720606_11267</name>
</gene>
<name>A0A1G5JWL8_9BACL</name>
<dbReference type="Proteomes" id="UP000198538">
    <property type="component" value="Unassembled WGS sequence"/>
</dbReference>
<proteinExistence type="predicted"/>
<dbReference type="AlphaFoldDB" id="A0A1G5JWL8"/>
<dbReference type="EMBL" id="FMVM01000012">
    <property type="protein sequence ID" value="SCY92260.1"/>
    <property type="molecule type" value="Genomic_DNA"/>
</dbReference>
<reference evidence="2" key="1">
    <citation type="submission" date="2016-10" db="EMBL/GenBank/DDBJ databases">
        <authorList>
            <person name="Varghese N."/>
            <person name="Submissions S."/>
        </authorList>
    </citation>
    <scope>NUCLEOTIDE SEQUENCE [LARGE SCALE GENOMIC DNA]</scope>
    <source>
        <strain evidence="2">BL9</strain>
    </source>
</reference>
<organism evidence="1 2">
    <name type="scientific">Paenibacillus polysaccharolyticus</name>
    <dbReference type="NCBI Taxonomy" id="582692"/>
    <lineage>
        <taxon>Bacteria</taxon>
        <taxon>Bacillati</taxon>
        <taxon>Bacillota</taxon>
        <taxon>Bacilli</taxon>
        <taxon>Bacillales</taxon>
        <taxon>Paenibacillaceae</taxon>
        <taxon>Paenibacillus</taxon>
    </lineage>
</organism>